<keyword evidence="4" id="KW-1185">Reference proteome</keyword>
<gene>
    <name evidence="3" type="ORF">Srubr_72950</name>
</gene>
<dbReference type="EMBL" id="BNEA01000015">
    <property type="protein sequence ID" value="GHI57449.1"/>
    <property type="molecule type" value="Genomic_DNA"/>
</dbReference>
<organism evidence="3 4">
    <name type="scientific">Streptomyces rubradiris</name>
    <name type="common">Streptomyces achromogenes subsp. rubradiris</name>
    <dbReference type="NCBI Taxonomy" id="285531"/>
    <lineage>
        <taxon>Bacteria</taxon>
        <taxon>Bacillati</taxon>
        <taxon>Actinomycetota</taxon>
        <taxon>Actinomycetes</taxon>
        <taxon>Kitasatosporales</taxon>
        <taxon>Streptomycetaceae</taxon>
        <taxon>Streptomyces</taxon>
    </lineage>
</organism>
<feature type="region of interest" description="Disordered" evidence="1">
    <location>
        <begin position="22"/>
        <end position="52"/>
    </location>
</feature>
<dbReference type="RefSeq" id="WP_189995891.1">
    <property type="nucleotide sequence ID" value="NZ_BNCB01000008.1"/>
</dbReference>
<dbReference type="Proteomes" id="UP000646738">
    <property type="component" value="Unassembled WGS sequence"/>
</dbReference>
<keyword evidence="2" id="KW-0732">Signal</keyword>
<protein>
    <recommendedName>
        <fullName evidence="5">Lipoprotein</fullName>
    </recommendedName>
</protein>
<accession>A0ABQ3RNK8</accession>
<dbReference type="PROSITE" id="PS51257">
    <property type="entry name" value="PROKAR_LIPOPROTEIN"/>
    <property type="match status" value="1"/>
</dbReference>
<evidence type="ECO:0000256" key="2">
    <source>
        <dbReference type="SAM" id="SignalP"/>
    </source>
</evidence>
<evidence type="ECO:0000256" key="1">
    <source>
        <dbReference type="SAM" id="MobiDB-lite"/>
    </source>
</evidence>
<name>A0ABQ3RNK8_STRRR</name>
<evidence type="ECO:0008006" key="5">
    <source>
        <dbReference type="Google" id="ProtNLM"/>
    </source>
</evidence>
<feature type="signal peptide" evidence="2">
    <location>
        <begin position="1"/>
        <end position="22"/>
    </location>
</feature>
<comment type="caution">
    <text evidence="3">The sequence shown here is derived from an EMBL/GenBank/DDBJ whole genome shotgun (WGS) entry which is preliminary data.</text>
</comment>
<proteinExistence type="predicted"/>
<evidence type="ECO:0000313" key="3">
    <source>
        <dbReference type="EMBL" id="GHI57449.1"/>
    </source>
</evidence>
<sequence length="154" mass="15357">MRRTTPLVLAAAALLLAGCGSQQDTGSGGGRAPAPAGTGAPPAGRDAGDCTGHANLTAADRDRSVCVAEGGELRLTLDGTRARPWQPVTASGTGLRAINAGLVLQPGDATAAYRAVAAGTVKLSSSRPRCPEPAAPDQASCEGVEEWTVTVRVG</sequence>
<evidence type="ECO:0000313" key="4">
    <source>
        <dbReference type="Proteomes" id="UP000646738"/>
    </source>
</evidence>
<reference evidence="4" key="1">
    <citation type="submission" date="2023-07" db="EMBL/GenBank/DDBJ databases">
        <title>Whole genome shotgun sequence of Streptomyces achromogenes subsp. rubradiris NBRC 14000.</title>
        <authorList>
            <person name="Komaki H."/>
            <person name="Tamura T."/>
        </authorList>
    </citation>
    <scope>NUCLEOTIDE SEQUENCE [LARGE SCALE GENOMIC DNA]</scope>
    <source>
        <strain evidence="4">NBRC 14000</strain>
    </source>
</reference>
<feature type="chain" id="PRO_5045906498" description="Lipoprotein" evidence="2">
    <location>
        <begin position="23"/>
        <end position="154"/>
    </location>
</feature>
<feature type="compositionally biased region" description="Low complexity" evidence="1">
    <location>
        <begin position="32"/>
        <end position="45"/>
    </location>
</feature>